<comment type="caution">
    <text evidence="13">The sequence shown here is derived from an EMBL/GenBank/DDBJ whole genome shotgun (WGS) entry which is preliminary data.</text>
</comment>
<evidence type="ECO:0000256" key="10">
    <source>
        <dbReference type="ARBA" id="ARBA00048403"/>
    </source>
</evidence>
<accession>A0ABQ8USF4</accession>
<comment type="similarity">
    <text evidence="2 11">Belongs to the DPH1/DPH2 family. DPH1 subfamily.</text>
</comment>
<evidence type="ECO:0000313" key="14">
    <source>
        <dbReference type="Proteomes" id="UP001141327"/>
    </source>
</evidence>
<sequence>MELRYRLELAETTEFIKKHNAHLVALQFPEGLFQIACEVSDTLERMSGAECFILGDVAYGACCVADEYARSLGADVLIHYAHRGLVEERRLALPVHYVICEFTETAFPHLPPMSGESPLAPLYRHLDAALRAHFPPATSRLALLTTAQHSRMLKVGLSGAFDALPWGDRRVADGPGRVDEYAARALGDYRAVCFPANAPLPDGEILGCTAPTLDPAQWDAIVCVVDGRFHTEAAILANPSIPVYRYEPHVGALTRETIDRAALAATRCEQMARARRARRVGLVASAMGKQASPAVMKHVEEHLRAAGREVSLLAVPEITPAALERALPDVEAWVEVGCPRLALDWGTDFPKPVLTPYEALAAFGTEPLAPAAPAAQGDASCPAGCGCGAVQPMDQWARGRPSGPWTHGPAAALHPAASGLPQQEASGSSTAGQPGQGIEAALVSLQ</sequence>
<dbReference type="SFLD" id="SFLDS00032">
    <property type="entry name" value="Radical_SAM_3-amino-3-carboxyp"/>
    <property type="match status" value="1"/>
</dbReference>
<keyword evidence="9" id="KW-0411">Iron-sulfur</keyword>
<keyword evidence="5 11" id="KW-0808">Transferase</keyword>
<evidence type="ECO:0000256" key="12">
    <source>
        <dbReference type="SAM" id="MobiDB-lite"/>
    </source>
</evidence>
<evidence type="ECO:0000256" key="5">
    <source>
        <dbReference type="ARBA" id="ARBA00022679"/>
    </source>
</evidence>
<evidence type="ECO:0000256" key="3">
    <source>
        <dbReference type="ARBA" id="ARBA00012221"/>
    </source>
</evidence>
<dbReference type="InterPro" id="IPR016435">
    <property type="entry name" value="DPH1/DPH2"/>
</dbReference>
<comment type="function">
    <text evidence="11">Catalyzes the first step of diphthamide biosynthesis, a post-translational modification of histidine which occurs in elongation factor 2.</text>
</comment>
<dbReference type="Proteomes" id="UP001141327">
    <property type="component" value="Unassembled WGS sequence"/>
</dbReference>
<dbReference type="Gene3D" id="3.40.50.11840">
    <property type="entry name" value="Diphthamide synthesis DPH1/DPH2 domain 1"/>
    <property type="match status" value="1"/>
</dbReference>
<dbReference type="InterPro" id="IPR035435">
    <property type="entry name" value="DPH1/DPH2_euk_archaea"/>
</dbReference>
<dbReference type="Gene3D" id="3.40.50.11850">
    <property type="entry name" value="Diphthamide synthesis DPH1/DPH2 domain 2"/>
    <property type="match status" value="2"/>
</dbReference>
<comment type="catalytic activity">
    <reaction evidence="10 11">
        <text>L-histidyl-[translation elongation factor 2] + S-adenosyl-L-methionine = 2-[(3S)-amino-3-carboxypropyl]-L-histidyl-[translation elongation factor 2] + S-methyl-5'-thioadenosine + H(+)</text>
        <dbReference type="Rhea" id="RHEA:36783"/>
        <dbReference type="Rhea" id="RHEA-COMP:9748"/>
        <dbReference type="Rhea" id="RHEA-COMP:9749"/>
        <dbReference type="ChEBI" id="CHEBI:15378"/>
        <dbReference type="ChEBI" id="CHEBI:17509"/>
        <dbReference type="ChEBI" id="CHEBI:29979"/>
        <dbReference type="ChEBI" id="CHEBI:59789"/>
        <dbReference type="ChEBI" id="CHEBI:73995"/>
        <dbReference type="EC" id="2.5.1.108"/>
    </reaction>
</comment>
<name>A0ABQ8USF4_9EUKA</name>
<evidence type="ECO:0000256" key="4">
    <source>
        <dbReference type="ARBA" id="ARBA00021915"/>
    </source>
</evidence>
<dbReference type="Gene3D" id="3.40.50.11860">
    <property type="entry name" value="Diphthamide synthesis DPH1/DPH2 domain 3"/>
    <property type="match status" value="1"/>
</dbReference>
<dbReference type="InterPro" id="IPR042264">
    <property type="entry name" value="DPH1/DPH2_2"/>
</dbReference>
<dbReference type="EC" id="2.5.1.108" evidence="3 11"/>
<dbReference type="InterPro" id="IPR042263">
    <property type="entry name" value="DPH1/DPH2_1"/>
</dbReference>
<evidence type="ECO:0000256" key="9">
    <source>
        <dbReference type="ARBA" id="ARBA00023014"/>
    </source>
</evidence>
<dbReference type="NCBIfam" id="TIGR00322">
    <property type="entry name" value="diphth2_R"/>
    <property type="match status" value="2"/>
</dbReference>
<comment type="cofactor">
    <cofactor evidence="11">
        <name>[4Fe-4S] cluster</name>
        <dbReference type="ChEBI" id="CHEBI:49883"/>
    </cofactor>
    <text evidence="11">Binds 1 [4Fe-4S] cluster per subunit. The cluster is coordinated with 3 cysteines and an exchangeable S-adenosyl-L-methionine.</text>
</comment>
<keyword evidence="11" id="KW-0004">4Fe-4S</keyword>
<evidence type="ECO:0000313" key="13">
    <source>
        <dbReference type="EMBL" id="KAJ4461753.1"/>
    </source>
</evidence>
<reference evidence="13" key="1">
    <citation type="journal article" date="2022" name="bioRxiv">
        <title>Genomics of Preaxostyla Flagellates Illuminates Evolutionary Transitions and the Path Towards Mitochondrial Loss.</title>
        <authorList>
            <person name="Novak L.V.F."/>
            <person name="Treitli S.C."/>
            <person name="Pyrih J."/>
            <person name="Halakuc P."/>
            <person name="Pipaliya S.V."/>
            <person name="Vacek V."/>
            <person name="Brzon O."/>
            <person name="Soukal P."/>
            <person name="Eme L."/>
            <person name="Dacks J.B."/>
            <person name="Karnkowska A."/>
            <person name="Elias M."/>
            <person name="Hampl V."/>
        </authorList>
    </citation>
    <scope>NUCLEOTIDE SEQUENCE</scope>
    <source>
        <strain evidence="13">RCP-MX</strain>
    </source>
</reference>
<keyword evidence="7" id="KW-0479">Metal-binding</keyword>
<organism evidence="13 14">
    <name type="scientific">Paratrimastix pyriformis</name>
    <dbReference type="NCBI Taxonomy" id="342808"/>
    <lineage>
        <taxon>Eukaryota</taxon>
        <taxon>Metamonada</taxon>
        <taxon>Preaxostyla</taxon>
        <taxon>Paratrimastigidae</taxon>
        <taxon>Paratrimastix</taxon>
    </lineage>
</organism>
<dbReference type="PANTHER" id="PTHR10762:SF1">
    <property type="entry name" value="2-(3-AMINO-3-CARBOXYPROPYL)HISTIDINE SYNTHASE SUBUNIT 1"/>
    <property type="match status" value="1"/>
</dbReference>
<dbReference type="PIRSF" id="PIRSF004967">
    <property type="entry name" value="DPH1"/>
    <property type="match status" value="1"/>
</dbReference>
<dbReference type="EMBL" id="JAPMOS010000006">
    <property type="protein sequence ID" value="KAJ4461753.1"/>
    <property type="molecule type" value="Genomic_DNA"/>
</dbReference>
<dbReference type="PANTHER" id="PTHR10762">
    <property type="entry name" value="DIPHTHAMIDE BIOSYNTHESIS PROTEIN"/>
    <property type="match status" value="1"/>
</dbReference>
<keyword evidence="8" id="KW-0408">Iron</keyword>
<keyword evidence="14" id="KW-1185">Reference proteome</keyword>
<gene>
    <name evidence="13" type="ORF">PAPYR_1890</name>
</gene>
<evidence type="ECO:0000256" key="8">
    <source>
        <dbReference type="ARBA" id="ARBA00023004"/>
    </source>
</evidence>
<evidence type="ECO:0000256" key="1">
    <source>
        <dbReference type="ARBA" id="ARBA00005156"/>
    </source>
</evidence>
<dbReference type="Pfam" id="PF01866">
    <property type="entry name" value="Diphthamide_syn"/>
    <property type="match status" value="1"/>
</dbReference>
<comment type="pathway">
    <text evidence="1 11">Protein modification; peptidyl-diphthamide biosynthesis.</text>
</comment>
<feature type="region of interest" description="Disordered" evidence="12">
    <location>
        <begin position="396"/>
        <end position="446"/>
    </location>
</feature>
<keyword evidence="6 11" id="KW-0949">S-adenosyl-L-methionine</keyword>
<evidence type="ECO:0000256" key="2">
    <source>
        <dbReference type="ARBA" id="ARBA00010173"/>
    </source>
</evidence>
<evidence type="ECO:0000256" key="6">
    <source>
        <dbReference type="ARBA" id="ARBA00022691"/>
    </source>
</evidence>
<protein>
    <recommendedName>
        <fullName evidence="4 11">2-(3-amino-3-carboxypropyl)histidine synthase subunit 1</fullName>
        <ecNumber evidence="3 11">2.5.1.108</ecNumber>
    </recommendedName>
</protein>
<feature type="compositionally biased region" description="Polar residues" evidence="12">
    <location>
        <begin position="420"/>
        <end position="433"/>
    </location>
</feature>
<dbReference type="InterPro" id="IPR042265">
    <property type="entry name" value="DPH1/DPH2_3"/>
</dbReference>
<evidence type="ECO:0000256" key="11">
    <source>
        <dbReference type="PIRNR" id="PIRNR004967"/>
    </source>
</evidence>
<evidence type="ECO:0000256" key="7">
    <source>
        <dbReference type="ARBA" id="ARBA00022723"/>
    </source>
</evidence>
<proteinExistence type="inferred from homology"/>